<keyword evidence="5 6" id="KW-0472">Membrane</keyword>
<proteinExistence type="predicted"/>
<evidence type="ECO:0000256" key="2">
    <source>
        <dbReference type="ARBA" id="ARBA00022475"/>
    </source>
</evidence>
<keyword evidence="8" id="KW-1185">Reference proteome</keyword>
<protein>
    <recommendedName>
        <fullName evidence="9">Phosphate-starvation-inducible PsiE family protein</fullName>
    </recommendedName>
</protein>
<evidence type="ECO:0000256" key="6">
    <source>
        <dbReference type="SAM" id="Phobius"/>
    </source>
</evidence>
<feature type="transmembrane region" description="Helical" evidence="6">
    <location>
        <begin position="52"/>
        <end position="73"/>
    </location>
</feature>
<dbReference type="Pfam" id="PF06146">
    <property type="entry name" value="PsiE"/>
    <property type="match status" value="1"/>
</dbReference>
<keyword evidence="2" id="KW-1003">Cell membrane</keyword>
<dbReference type="RefSeq" id="WP_051229770.1">
    <property type="nucleotide sequence ID" value="NZ_VOSB01000050.1"/>
</dbReference>
<comment type="subcellular location">
    <subcellularLocation>
        <location evidence="1">Cell membrane</location>
        <topology evidence="1">Multi-pass membrane protein</topology>
    </subcellularLocation>
</comment>
<evidence type="ECO:0000313" key="7">
    <source>
        <dbReference type="EMBL" id="TXE14921.1"/>
    </source>
</evidence>
<reference evidence="7 8" key="1">
    <citation type="submission" date="2019-08" db="EMBL/GenBank/DDBJ databases">
        <title>Genome of Psychroserpens burtonensis ACAM 167.</title>
        <authorList>
            <person name="Bowman J.P."/>
        </authorList>
    </citation>
    <scope>NUCLEOTIDE SEQUENCE [LARGE SCALE GENOMIC DNA]</scope>
    <source>
        <strain evidence="7 8">ACAM 167</strain>
    </source>
</reference>
<name>A0A5C7B2H1_9FLAO</name>
<dbReference type="GO" id="GO:0005886">
    <property type="term" value="C:plasma membrane"/>
    <property type="evidence" value="ECO:0007669"/>
    <property type="project" value="UniProtKB-SubCell"/>
</dbReference>
<evidence type="ECO:0000256" key="3">
    <source>
        <dbReference type="ARBA" id="ARBA00022692"/>
    </source>
</evidence>
<evidence type="ECO:0000256" key="5">
    <source>
        <dbReference type="ARBA" id="ARBA00023136"/>
    </source>
</evidence>
<evidence type="ECO:0000256" key="4">
    <source>
        <dbReference type="ARBA" id="ARBA00022989"/>
    </source>
</evidence>
<feature type="transmembrane region" description="Helical" evidence="6">
    <location>
        <begin position="12"/>
        <end position="32"/>
    </location>
</feature>
<feature type="transmembrane region" description="Helical" evidence="6">
    <location>
        <begin position="110"/>
        <end position="129"/>
    </location>
</feature>
<evidence type="ECO:0000313" key="8">
    <source>
        <dbReference type="Proteomes" id="UP000321938"/>
    </source>
</evidence>
<keyword evidence="3 6" id="KW-0812">Transmembrane</keyword>
<dbReference type="STRING" id="1123037.GCA_000425305_03557"/>
<dbReference type="EMBL" id="VOSB01000050">
    <property type="protein sequence ID" value="TXE14921.1"/>
    <property type="molecule type" value="Genomic_DNA"/>
</dbReference>
<keyword evidence="4 6" id="KW-1133">Transmembrane helix</keyword>
<organism evidence="7 8">
    <name type="scientific">Psychroserpens burtonensis</name>
    <dbReference type="NCBI Taxonomy" id="49278"/>
    <lineage>
        <taxon>Bacteria</taxon>
        <taxon>Pseudomonadati</taxon>
        <taxon>Bacteroidota</taxon>
        <taxon>Flavobacteriia</taxon>
        <taxon>Flavobacteriales</taxon>
        <taxon>Flavobacteriaceae</taxon>
        <taxon>Psychroserpens</taxon>
    </lineage>
</organism>
<evidence type="ECO:0008006" key="9">
    <source>
        <dbReference type="Google" id="ProtNLM"/>
    </source>
</evidence>
<dbReference type="InterPro" id="IPR020948">
    <property type="entry name" value="P_starv_induced_PsiE-like"/>
</dbReference>
<feature type="transmembrane region" description="Helical" evidence="6">
    <location>
        <begin position="85"/>
        <end position="104"/>
    </location>
</feature>
<accession>A0A5C7B2H1</accession>
<evidence type="ECO:0000256" key="1">
    <source>
        <dbReference type="ARBA" id="ARBA00004651"/>
    </source>
</evidence>
<dbReference type="Proteomes" id="UP000321938">
    <property type="component" value="Unassembled WGS sequence"/>
</dbReference>
<sequence length="136" mass="15699">MVKERIIEKSENIVYFILCIASLFYIAVELIYLFYTFYIELRSLDFDAGNSFAIKAVPILFNILISLEILETFKNNDGKLLRKIKIIIIVALTAICRKIIVMDIKHSDYHITIGISALVISLCLGYYLLSRQKDLK</sequence>
<comment type="caution">
    <text evidence="7">The sequence shown here is derived from an EMBL/GenBank/DDBJ whole genome shotgun (WGS) entry which is preliminary data.</text>
</comment>
<dbReference type="AlphaFoldDB" id="A0A5C7B2H1"/>
<gene>
    <name evidence="7" type="ORF">ES692_17595</name>
</gene>